<feature type="domain" description="Rab-GAP TBC" evidence="5">
    <location>
        <begin position="567"/>
        <end position="742"/>
    </location>
</feature>
<dbReference type="InterPro" id="IPR011993">
    <property type="entry name" value="PH-like_dom_sf"/>
</dbReference>
<dbReference type="GO" id="GO:0031267">
    <property type="term" value="F:small GTPase binding"/>
    <property type="evidence" value="ECO:0007669"/>
    <property type="project" value="TreeGrafter"/>
</dbReference>
<evidence type="ECO:0000313" key="7">
    <source>
        <dbReference type="Proteomes" id="UP000265140"/>
    </source>
</evidence>
<reference evidence="7" key="1">
    <citation type="journal article" date="2014" name="PLoS ONE">
        <title>The genome and linkage map of the northern pike (Esox lucius): conserved synteny revealed between the salmonid sister group and the Neoteleostei.</title>
        <authorList>
            <person name="Rondeau E.B."/>
            <person name="Minkley D.R."/>
            <person name="Leong J.S."/>
            <person name="Messmer A.M."/>
            <person name="Jantzen J.R."/>
            <person name="von Schalburg K.R."/>
            <person name="Lemon C."/>
            <person name="Bird N.H."/>
            <person name="Koop B.F."/>
        </authorList>
    </citation>
    <scope>NUCLEOTIDE SEQUENCE</scope>
</reference>
<feature type="compositionally biased region" description="Low complexity" evidence="3">
    <location>
        <begin position="1"/>
        <end position="22"/>
    </location>
</feature>
<feature type="region of interest" description="Disordered" evidence="3">
    <location>
        <begin position="484"/>
        <end position="532"/>
    </location>
</feature>
<sequence length="1046" mass="117849">MDDKASVGNISVSSDSVSTLNSEDFVLVSRLGDDTPGSSANNGSDEEKTGLKIVGNGSEQQLQKELEDVLMDPSVAELAHGGGAPSSGRGDPAGGGDHDLSPNTAAAPETQISPDPFSDELSTPHKVDMVLPVQSAQGSSSEGSPGTPIPDEDSVVFNKLTYLGCASVNAPRSEVEALRMMTILRAQCQMPLDVTLSVPGVSEGTVRLLEPQANSEIANYPIYKILFCVRGHDGTPESDCFAFTESHYNAEIFRIHVFRCEIQEAVSRILYSFATAFRRSAKKTLLSGLAPPLTPDSDVFTFTVSLEIKEDDGKGTFSAVAKDKDKNSFKLRPGMDKKIVIYVQQTSNKELAIERCFGLLLSPRKNVKNSDMHLLDLESMGKSSDGKSYIITGSWNPNTPQFQAVNEETPKDKFMYMTTAVDLVITEVEEPVRFLLETRVRVCSPNDRLFWPFSKRSFTETYYLKLRQMERKSNNDTLYEVLSLESESERERKKTTASPNILPSASHGSMVPSPPEDDEEEDNDEPLLSGSGDVSKECAEKILETWGDLLSKCDLILRFRGGAGCLGRGEALGCHSFFCLLNNLSMMITCPDAITRDINRTFPAHDYFKDTGGDGQDSLYKICKAYSVYDEEIGYCQGQSFLAAVLLLHMPEEQAFSVLVKIMFDPRYALRELFKQNFEDLHCKFFQLERLMQEYIPDLYNHFLNVGLEAHMYASQWFLTLFTAKFPLYMVFHIIDLLLCEVTSREDLLATDFEGALKFFRVPVPKRYRSEENAKKLMELACSIKISQKKLKKFEKEYHAMREQQEQQEAPLDRYERENRRLQEANMRLEQENDDLAHELVSSKIALRKDLDNAEEKADALNKELLMTKQKLVDSEDEKRRLEEESAQLKEMCRRELDKSESEIKKNGSIIGEYKQICSQLSERLEKQQTSNKGELEKIRLKVEGCDKCSILFNKEGRLKALKKIKEGAEEETDEEKEALKYQLREMELELAQTKLQLVEAECKIQDLEHTLGLALNEVQAAKKTWFNRTLTSIKTVTGAQGKETT</sequence>
<dbReference type="Ensembl" id="ENSELUT00000011053.3">
    <property type="protein sequence ID" value="ENSELUP00000005210.3"/>
    <property type="gene ID" value="ENSELUG00000000201.3"/>
</dbReference>
<dbReference type="InterPro" id="IPR050302">
    <property type="entry name" value="Rab_GAP_TBC_domain"/>
</dbReference>
<dbReference type="PANTHER" id="PTHR47219:SF6">
    <property type="entry name" value="RAB GTPASE-ACTIVATING PROTEIN 1"/>
    <property type="match status" value="1"/>
</dbReference>
<dbReference type="PROSITE" id="PS01179">
    <property type="entry name" value="PID"/>
    <property type="match status" value="1"/>
</dbReference>
<dbReference type="InterPro" id="IPR006020">
    <property type="entry name" value="PTB/PI_dom"/>
</dbReference>
<feature type="domain" description="PID" evidence="4">
    <location>
        <begin position="162"/>
        <end position="277"/>
    </location>
</feature>
<evidence type="ECO:0000256" key="2">
    <source>
        <dbReference type="SAM" id="Coils"/>
    </source>
</evidence>
<name>A0A3P8XKZ1_ESOLU</name>
<dbReference type="Gene3D" id="2.30.29.30">
    <property type="entry name" value="Pleckstrin-homology domain (PH domain)/Phosphotyrosine-binding domain (PTB)"/>
    <property type="match status" value="1"/>
</dbReference>
<keyword evidence="1" id="KW-0343">GTPase activation</keyword>
<feature type="compositionally biased region" description="Gly residues" evidence="3">
    <location>
        <begin position="80"/>
        <end position="95"/>
    </location>
</feature>
<dbReference type="Proteomes" id="UP000265140">
    <property type="component" value="Chromosome 14"/>
</dbReference>
<feature type="compositionally biased region" description="Polar residues" evidence="3">
    <location>
        <begin position="496"/>
        <end position="507"/>
    </location>
</feature>
<feature type="coiled-coil region" evidence="2">
    <location>
        <begin position="952"/>
        <end position="1025"/>
    </location>
</feature>
<proteinExistence type="predicted"/>
<dbReference type="SMART" id="SM00462">
    <property type="entry name" value="PTB"/>
    <property type="match status" value="1"/>
</dbReference>
<dbReference type="Bgee" id="ENSELUG00000000201">
    <property type="expression patterns" value="Expressed in brain and 15 other cell types or tissues"/>
</dbReference>
<dbReference type="AlphaFoldDB" id="A0A3P8XKZ1"/>
<evidence type="ECO:0000256" key="1">
    <source>
        <dbReference type="ARBA" id="ARBA00022468"/>
    </source>
</evidence>
<evidence type="ECO:0000313" key="6">
    <source>
        <dbReference type="Ensembl" id="ENSELUP00000005210.3"/>
    </source>
</evidence>
<evidence type="ECO:0000256" key="3">
    <source>
        <dbReference type="SAM" id="MobiDB-lite"/>
    </source>
</evidence>
<dbReference type="InterPro" id="IPR035969">
    <property type="entry name" value="Rab-GAP_TBC_sf"/>
</dbReference>
<dbReference type="GeneTree" id="ENSGT00940000157216"/>
<evidence type="ECO:0008006" key="8">
    <source>
        <dbReference type="Google" id="ProtNLM"/>
    </source>
</evidence>
<feature type="region of interest" description="Disordered" evidence="3">
    <location>
        <begin position="1"/>
        <end position="123"/>
    </location>
</feature>
<keyword evidence="7" id="KW-1185">Reference proteome</keyword>
<organism evidence="6 7">
    <name type="scientific">Esox lucius</name>
    <name type="common">Northern pike</name>
    <dbReference type="NCBI Taxonomy" id="8010"/>
    <lineage>
        <taxon>Eukaryota</taxon>
        <taxon>Metazoa</taxon>
        <taxon>Chordata</taxon>
        <taxon>Craniata</taxon>
        <taxon>Vertebrata</taxon>
        <taxon>Euteleostomi</taxon>
        <taxon>Actinopterygii</taxon>
        <taxon>Neopterygii</taxon>
        <taxon>Teleostei</taxon>
        <taxon>Protacanthopterygii</taxon>
        <taxon>Esociformes</taxon>
        <taxon>Esocidae</taxon>
        <taxon>Esox</taxon>
    </lineage>
</organism>
<dbReference type="SMART" id="SM00164">
    <property type="entry name" value="TBC"/>
    <property type="match status" value="1"/>
</dbReference>
<accession>A0A3P8XKZ1</accession>
<protein>
    <recommendedName>
        <fullName evidence="8">RAB GTPase activating protein 1</fullName>
    </recommendedName>
</protein>
<feature type="compositionally biased region" description="Acidic residues" evidence="3">
    <location>
        <begin position="515"/>
        <end position="525"/>
    </location>
</feature>
<dbReference type="Gene3D" id="1.10.472.80">
    <property type="entry name" value="Ypt/Rab-GAP domain of gyp1p, domain 3"/>
    <property type="match status" value="1"/>
</dbReference>
<feature type="coiled-coil region" evidence="2">
    <location>
        <begin position="777"/>
        <end position="899"/>
    </location>
</feature>
<dbReference type="InterPro" id="IPR022164">
    <property type="entry name" value="Kinesin-like"/>
</dbReference>
<reference evidence="6" key="3">
    <citation type="submission" date="2025-08" db="UniProtKB">
        <authorList>
            <consortium name="Ensembl"/>
        </authorList>
    </citation>
    <scope>IDENTIFICATION</scope>
</reference>
<evidence type="ECO:0000259" key="5">
    <source>
        <dbReference type="PROSITE" id="PS50086"/>
    </source>
</evidence>
<dbReference type="CDD" id="cd01211">
    <property type="entry name" value="PTB_Rab6GAP"/>
    <property type="match status" value="1"/>
</dbReference>
<dbReference type="PANTHER" id="PTHR47219">
    <property type="entry name" value="RAB GTPASE-ACTIVATING PROTEIN 1-LIKE"/>
    <property type="match status" value="1"/>
</dbReference>
<reference evidence="6" key="4">
    <citation type="submission" date="2025-09" db="UniProtKB">
        <authorList>
            <consortium name="Ensembl"/>
        </authorList>
    </citation>
    <scope>IDENTIFICATION</scope>
</reference>
<dbReference type="FunFam" id="2.30.29.30:FF:000125">
    <property type="entry name" value="Putative rab gtpase-activating protein 1"/>
    <property type="match status" value="1"/>
</dbReference>
<reference evidence="6" key="2">
    <citation type="submission" date="2020-02" db="EMBL/GenBank/DDBJ databases">
        <title>Esox lucius (northern pike) genome, fEsoLuc1, primary haplotype.</title>
        <authorList>
            <person name="Myers G."/>
            <person name="Karagic N."/>
            <person name="Meyer A."/>
            <person name="Pippel M."/>
            <person name="Reichard M."/>
            <person name="Winkler S."/>
            <person name="Tracey A."/>
            <person name="Sims Y."/>
            <person name="Howe K."/>
            <person name="Rhie A."/>
            <person name="Formenti G."/>
            <person name="Durbin R."/>
            <person name="Fedrigo O."/>
            <person name="Jarvis E.D."/>
        </authorList>
    </citation>
    <scope>NUCLEOTIDE SEQUENCE [LARGE SCALE GENOMIC DNA]</scope>
</reference>
<evidence type="ECO:0000259" key="4">
    <source>
        <dbReference type="PROSITE" id="PS01179"/>
    </source>
</evidence>
<gene>
    <name evidence="6" type="primary">RABGAP1</name>
</gene>
<dbReference type="Pfam" id="PF00640">
    <property type="entry name" value="PID"/>
    <property type="match status" value="1"/>
</dbReference>
<dbReference type="SUPFAM" id="SSF50729">
    <property type="entry name" value="PH domain-like"/>
    <property type="match status" value="1"/>
</dbReference>
<dbReference type="SUPFAM" id="SSF47923">
    <property type="entry name" value="Ypt/Rab-GAP domain of gyp1p"/>
    <property type="match status" value="2"/>
</dbReference>
<dbReference type="InterPro" id="IPR000195">
    <property type="entry name" value="Rab-GAP-TBC_dom"/>
</dbReference>
<dbReference type="Pfam" id="PF00566">
    <property type="entry name" value="RabGAP-TBC"/>
    <property type="match status" value="1"/>
</dbReference>
<keyword evidence="2" id="KW-0175">Coiled coil</keyword>
<dbReference type="FunFam" id="1.10.472.80:FF:000007">
    <property type="entry name" value="Rab GTPase-activating protein 1 isoform X1"/>
    <property type="match status" value="1"/>
</dbReference>
<dbReference type="Pfam" id="PF12473">
    <property type="entry name" value="DUF3694"/>
    <property type="match status" value="1"/>
</dbReference>
<dbReference type="Gene3D" id="1.10.8.270">
    <property type="entry name" value="putative rabgap domain of human tbc1 domain family member 14 like domains"/>
    <property type="match status" value="1"/>
</dbReference>
<dbReference type="FunFam" id="1.10.8.270:FF:000001">
    <property type="entry name" value="TBC1 domain family member 1"/>
    <property type="match status" value="1"/>
</dbReference>
<dbReference type="PROSITE" id="PS50086">
    <property type="entry name" value="TBC_RABGAP"/>
    <property type="match status" value="1"/>
</dbReference>
<dbReference type="GO" id="GO:0005096">
    <property type="term" value="F:GTPase activator activity"/>
    <property type="evidence" value="ECO:0007669"/>
    <property type="project" value="UniProtKB-KW"/>
</dbReference>